<dbReference type="InterPro" id="IPR045794">
    <property type="entry name" value="Trypco1"/>
</dbReference>
<protein>
    <submittedName>
        <fullName evidence="2">CU044_2847 family protein</fullName>
    </submittedName>
</protein>
<name>A0ABW1H729_9ACTN</name>
<gene>
    <name evidence="2" type="ORF">ACFQGL_14420</name>
</gene>
<reference evidence="3" key="1">
    <citation type="journal article" date="2019" name="Int. J. Syst. Evol. Microbiol.">
        <title>The Global Catalogue of Microorganisms (GCM) 10K type strain sequencing project: providing services to taxonomists for standard genome sequencing and annotation.</title>
        <authorList>
            <consortium name="The Broad Institute Genomics Platform"/>
            <consortium name="The Broad Institute Genome Sequencing Center for Infectious Disease"/>
            <person name="Wu L."/>
            <person name="Ma J."/>
        </authorList>
    </citation>
    <scope>NUCLEOTIDE SEQUENCE [LARGE SCALE GENOMIC DNA]</scope>
    <source>
        <strain evidence="3">CGMCC 4.7144</strain>
    </source>
</reference>
<evidence type="ECO:0000313" key="2">
    <source>
        <dbReference type="EMBL" id="MFC5924541.1"/>
    </source>
</evidence>
<keyword evidence="3" id="KW-1185">Reference proteome</keyword>
<comment type="caution">
    <text evidence="2">The sequence shown here is derived from an EMBL/GenBank/DDBJ whole genome shotgun (WGS) entry which is preliminary data.</text>
</comment>
<dbReference type="NCBIfam" id="NF041216">
    <property type="entry name" value="CU044_2847_fam"/>
    <property type="match status" value="1"/>
</dbReference>
<sequence length="102" mass="10902">MPSQVVTYAVDDDEATFVSFEIEPVEGFRPASAESIAGQVRQAIGPAVAAARQVLDRVRELAPDGVEVKFGVKVTGTANWLVAKAATEGNFEVTLSWSPQRP</sequence>
<proteinExistence type="predicted"/>
<dbReference type="Proteomes" id="UP001596226">
    <property type="component" value="Unassembled WGS sequence"/>
</dbReference>
<dbReference type="EMBL" id="JBHSQS010000007">
    <property type="protein sequence ID" value="MFC5924541.1"/>
    <property type="molecule type" value="Genomic_DNA"/>
</dbReference>
<evidence type="ECO:0000313" key="3">
    <source>
        <dbReference type="Proteomes" id="UP001596226"/>
    </source>
</evidence>
<accession>A0ABW1H729</accession>
<dbReference type="RefSeq" id="WP_377511371.1">
    <property type="nucleotide sequence ID" value="NZ_JBHSQS010000007.1"/>
</dbReference>
<feature type="domain" description="Trypsin-co-occurring" evidence="1">
    <location>
        <begin position="25"/>
        <end position="98"/>
    </location>
</feature>
<organism evidence="2 3">
    <name type="scientific">Micromonospora vulcania</name>
    <dbReference type="NCBI Taxonomy" id="1441873"/>
    <lineage>
        <taxon>Bacteria</taxon>
        <taxon>Bacillati</taxon>
        <taxon>Actinomycetota</taxon>
        <taxon>Actinomycetes</taxon>
        <taxon>Micromonosporales</taxon>
        <taxon>Micromonosporaceae</taxon>
        <taxon>Micromonospora</taxon>
    </lineage>
</organism>
<evidence type="ECO:0000259" key="1">
    <source>
        <dbReference type="Pfam" id="PF19493"/>
    </source>
</evidence>
<dbReference type="Pfam" id="PF19493">
    <property type="entry name" value="Trypco1"/>
    <property type="match status" value="1"/>
</dbReference>